<evidence type="ECO:0000256" key="7">
    <source>
        <dbReference type="RuleBase" id="RU004016"/>
    </source>
</evidence>
<reference evidence="10" key="2">
    <citation type="journal article" date="2023" name="Int. J. Syst. Evol. Microbiol.">
        <title>Streptomyces marispadix sp. nov., isolated from marine beach sediment of the Northern Coast of Portugal.</title>
        <authorList>
            <person name="dos Santos J.D.N."/>
            <person name="Vitorino I.R."/>
            <person name="Kallscheuer N."/>
            <person name="Srivastava A."/>
            <person name="Krautwurst S."/>
            <person name="Marz M."/>
            <person name="Jogler C."/>
            <person name="Lobo Da Cunha A."/>
            <person name="Catita J."/>
            <person name="Goncalves H."/>
            <person name="Gonzalez I."/>
            <person name="Reyes F."/>
            <person name="Lage O.M."/>
        </authorList>
    </citation>
    <scope>NUCLEOTIDE SEQUENCE</scope>
    <source>
        <strain evidence="10">M600PL45_2</strain>
    </source>
</reference>
<dbReference type="Pfam" id="PF00768">
    <property type="entry name" value="Peptidase_S11"/>
    <property type="match status" value="1"/>
</dbReference>
<name>A0ABS9SX94_9ACTN</name>
<gene>
    <name evidence="10" type="ORF">MMA15_10945</name>
</gene>
<evidence type="ECO:0000256" key="3">
    <source>
        <dbReference type="ARBA" id="ARBA00022801"/>
    </source>
</evidence>
<evidence type="ECO:0000256" key="6">
    <source>
        <dbReference type="ARBA" id="ARBA00023316"/>
    </source>
</evidence>
<feature type="compositionally biased region" description="Low complexity" evidence="8">
    <location>
        <begin position="673"/>
        <end position="682"/>
    </location>
</feature>
<keyword evidence="4" id="KW-0133">Cell shape</keyword>
<keyword evidence="11" id="KW-1185">Reference proteome</keyword>
<feature type="compositionally biased region" description="Basic and acidic residues" evidence="8">
    <location>
        <begin position="449"/>
        <end position="479"/>
    </location>
</feature>
<evidence type="ECO:0000256" key="5">
    <source>
        <dbReference type="ARBA" id="ARBA00022984"/>
    </source>
</evidence>
<keyword evidence="10" id="KW-0121">Carboxypeptidase</keyword>
<feature type="compositionally biased region" description="Basic and acidic residues" evidence="8">
    <location>
        <begin position="504"/>
        <end position="520"/>
    </location>
</feature>
<feature type="compositionally biased region" description="Polar residues" evidence="8">
    <location>
        <begin position="156"/>
        <end position="170"/>
    </location>
</feature>
<feature type="compositionally biased region" description="Basic and acidic residues" evidence="8">
    <location>
        <begin position="350"/>
        <end position="363"/>
    </location>
</feature>
<keyword evidence="6" id="KW-0961">Cell wall biogenesis/degradation</keyword>
<dbReference type="EMBL" id="JAKWJU010000002">
    <property type="protein sequence ID" value="MCH6160899.1"/>
    <property type="molecule type" value="Genomic_DNA"/>
</dbReference>
<feature type="compositionally biased region" description="Basic and acidic residues" evidence="8">
    <location>
        <begin position="334"/>
        <end position="343"/>
    </location>
</feature>
<feature type="region of interest" description="Disordered" evidence="8">
    <location>
        <begin position="1"/>
        <end position="699"/>
    </location>
</feature>
<dbReference type="InterPro" id="IPR012338">
    <property type="entry name" value="Beta-lactam/transpept-like"/>
</dbReference>
<feature type="compositionally biased region" description="Basic and acidic residues" evidence="8">
    <location>
        <begin position="627"/>
        <end position="636"/>
    </location>
</feature>
<accession>A0ABS9SX94</accession>
<keyword evidence="2" id="KW-0732">Signal</keyword>
<dbReference type="Proteomes" id="UP001166784">
    <property type="component" value="Unassembled WGS sequence"/>
</dbReference>
<evidence type="ECO:0000313" key="10">
    <source>
        <dbReference type="EMBL" id="MCH6160899.1"/>
    </source>
</evidence>
<feature type="compositionally biased region" description="Basic and acidic residues" evidence="8">
    <location>
        <begin position="567"/>
        <end position="619"/>
    </location>
</feature>
<keyword evidence="5" id="KW-0573">Peptidoglycan synthesis</keyword>
<dbReference type="PANTHER" id="PTHR21581:SF33">
    <property type="entry name" value="D-ALANYL-D-ALANINE CARBOXYPEPTIDASE DACB"/>
    <property type="match status" value="1"/>
</dbReference>
<comment type="caution">
    <text evidence="10">The sequence shown here is derived from an EMBL/GenBank/DDBJ whole genome shotgun (WGS) entry which is preliminary data.</text>
</comment>
<feature type="compositionally biased region" description="Acidic residues" evidence="8">
    <location>
        <begin position="281"/>
        <end position="293"/>
    </location>
</feature>
<reference evidence="10" key="1">
    <citation type="submission" date="2022-03" db="EMBL/GenBank/DDBJ databases">
        <authorList>
            <person name="Santos J.D.N."/>
            <person name="Kallscheuer N."/>
            <person name="Jogler C."/>
            <person name="Lage O.M."/>
        </authorList>
    </citation>
    <scope>NUCLEOTIDE SEQUENCE</scope>
    <source>
        <strain evidence="10">M600PL45_2</strain>
    </source>
</reference>
<feature type="compositionally biased region" description="Pro residues" evidence="8">
    <location>
        <begin position="656"/>
        <end position="672"/>
    </location>
</feature>
<evidence type="ECO:0000313" key="11">
    <source>
        <dbReference type="Proteomes" id="UP001166784"/>
    </source>
</evidence>
<evidence type="ECO:0000256" key="8">
    <source>
        <dbReference type="SAM" id="MobiDB-lite"/>
    </source>
</evidence>
<evidence type="ECO:0000256" key="1">
    <source>
        <dbReference type="ARBA" id="ARBA00007164"/>
    </source>
</evidence>
<sequence length="1127" mass="114224">MAGESPDKVERRESSGETTDDLTAVASTDGKKSGKNHERKRGAKPDAAPSDATDDSGEARDEAAGDASPAPPEPSAADGGETEAEAADGARDGAGTDGSEAAASGGGGEGNGRGDDRLKAAVAAWVAGTDDEPGGTGQAAESDGQSTEKTADVKNESANSGSGEKNSSQIPAGELPVRPKSADGEEPDASGGSGGASDSGGANGTGGSGDVKAPKGSDGAESAAKAPAGVDHPTAMFRTVRPGEDDFAAATDSEEAARRAERMTAAFFGSGKPTQSGSDGEAVETDETDETGDVAEAGDVGEVDGTGGTGEPAETDAAEASGSSEARSEDEEPTGEKTGEEAPGKSAGKLGEEAAEKTGEESGGKAAEQTGGKPEAVSGRRVDEPTAVFRVPAREASADRAAKGAGAEETPGDEASPNEGSRGESSGREGSGAGRVDQPTAVFRTVEPGSRDKADAESKAEGGGEDKAAGAAEGQKDGKAGASAKTGKAEKPEASAKSGAAGTKDADAKSAKPSKPEDQPAKSPDQTAESPEKSPESPKSGDAPSKPVDPRVAASAAAAPSGADPESGGKADSKAESGGKADSKAASKADDADGDKKPEPDKQRREHGAKPGSGDEKPLSPDGKSSSPDEKTRPGDDESDSERTSQFVPLRSADAPPRPTRAPSPVVPPKPEGQPAAGALPPEAEPQKQLSEAELTRQQVRPDQAPLDLLAQLTNTPPPPETPLRTAVRRVKIWTPLVVVLAILFAIAQAVRPLPDPQLSLSASPTYSFQGHKPSVPWPSEGQAALEVQGLGSLGSYGKQKPVPIASVAKVMTAYVILRDHPVKKGSDGAKIPVDKKAEKEAGLSAQNESTVEVKKGDTLSEREAVQAVMIASANNVARLLARWDAGSEKAFARKMNKAAGELGMKNTKYTDPSGLTSSTVSTATDQVKLAKKAMDIDVFRETVRMPGYTDTKGDRHGNWNKLVPLDGVVGIKTGTTTKAGGNLLFAAEKRVGGTEQLIVGAVLGQYEPSILDTVLAASKKLIDTAQDSLRAQKVVRKGEVVGYVDDQLGGKTPVVASRDVSAVGWSGLKVKLGLTDGGKALPHEGKAGDRAGTLTVGDGPGQVRVPVKLKEDMTAPGFGAKLTRIL</sequence>
<dbReference type="PRINTS" id="PR00725">
    <property type="entry name" value="DADACBPTASE1"/>
</dbReference>
<feature type="compositionally biased region" description="Low complexity" evidence="8">
    <location>
        <begin position="553"/>
        <end position="566"/>
    </location>
</feature>
<dbReference type="InterPro" id="IPR018044">
    <property type="entry name" value="Peptidase_S11"/>
</dbReference>
<dbReference type="Gene3D" id="3.40.710.10">
    <property type="entry name" value="DD-peptidase/beta-lactamase superfamily"/>
    <property type="match status" value="1"/>
</dbReference>
<proteinExistence type="inferred from homology"/>
<dbReference type="RefSeq" id="WP_241058921.1">
    <property type="nucleotide sequence ID" value="NZ_JAKWJU010000002.1"/>
</dbReference>
<keyword evidence="10" id="KW-0645">Protease</keyword>
<dbReference type="InterPro" id="IPR001967">
    <property type="entry name" value="Peptidase_S11_N"/>
</dbReference>
<feature type="domain" description="Peptidase S11 D-alanyl-D-alanine carboxypeptidase A N-terminal" evidence="9">
    <location>
        <begin position="800"/>
        <end position="990"/>
    </location>
</feature>
<feature type="compositionally biased region" description="Basic and acidic residues" evidence="8">
    <location>
        <begin position="392"/>
        <end position="402"/>
    </location>
</feature>
<protein>
    <submittedName>
        <fullName evidence="10">D-alanyl-D-alanine carboxypeptidase</fullName>
    </submittedName>
</protein>
<organism evidence="10 11">
    <name type="scientific">Streptomyces marispadix</name>
    <dbReference type="NCBI Taxonomy" id="2922868"/>
    <lineage>
        <taxon>Bacteria</taxon>
        <taxon>Bacillati</taxon>
        <taxon>Actinomycetota</taxon>
        <taxon>Actinomycetes</taxon>
        <taxon>Kitasatosporales</taxon>
        <taxon>Streptomycetaceae</taxon>
        <taxon>Streptomyces</taxon>
    </lineage>
</organism>
<feature type="compositionally biased region" description="Gly residues" evidence="8">
    <location>
        <begin position="191"/>
        <end position="209"/>
    </location>
</feature>
<evidence type="ECO:0000256" key="2">
    <source>
        <dbReference type="ARBA" id="ARBA00022729"/>
    </source>
</evidence>
<feature type="compositionally biased region" description="Basic and acidic residues" evidence="8">
    <location>
        <begin position="1"/>
        <end position="15"/>
    </location>
</feature>
<keyword evidence="3" id="KW-0378">Hydrolase</keyword>
<dbReference type="PANTHER" id="PTHR21581">
    <property type="entry name" value="D-ALANYL-D-ALANINE CARBOXYPEPTIDASE"/>
    <property type="match status" value="1"/>
</dbReference>
<comment type="similarity">
    <text evidence="1 7">Belongs to the peptidase S11 family.</text>
</comment>
<dbReference type="GO" id="GO:0004180">
    <property type="term" value="F:carboxypeptidase activity"/>
    <property type="evidence" value="ECO:0007669"/>
    <property type="project" value="UniProtKB-KW"/>
</dbReference>
<evidence type="ECO:0000256" key="4">
    <source>
        <dbReference type="ARBA" id="ARBA00022960"/>
    </source>
</evidence>
<dbReference type="SUPFAM" id="SSF56601">
    <property type="entry name" value="beta-lactamase/transpeptidase-like"/>
    <property type="match status" value="1"/>
</dbReference>
<evidence type="ECO:0000259" key="9">
    <source>
        <dbReference type="Pfam" id="PF00768"/>
    </source>
</evidence>